<dbReference type="PANTHER" id="PTHR13198">
    <property type="entry name" value="RING FINGER PROTEIN 25"/>
    <property type="match status" value="1"/>
</dbReference>
<dbReference type="AlphaFoldDB" id="A0A8C4QT89"/>
<evidence type="ECO:0000259" key="7">
    <source>
        <dbReference type="PROSITE" id="PS50908"/>
    </source>
</evidence>
<feature type="compositionally biased region" description="Basic and acidic residues" evidence="6">
    <location>
        <begin position="295"/>
        <end position="305"/>
    </location>
</feature>
<keyword evidence="3" id="KW-0863">Zinc-finger</keyword>
<dbReference type="Pfam" id="PF05773">
    <property type="entry name" value="RWD"/>
    <property type="match status" value="1"/>
</dbReference>
<organism evidence="8 9">
    <name type="scientific">Eptatretus burgeri</name>
    <name type="common">Inshore hagfish</name>
    <dbReference type="NCBI Taxonomy" id="7764"/>
    <lineage>
        <taxon>Eukaryota</taxon>
        <taxon>Metazoa</taxon>
        <taxon>Chordata</taxon>
        <taxon>Craniata</taxon>
        <taxon>Vertebrata</taxon>
        <taxon>Cyclostomata</taxon>
        <taxon>Myxini</taxon>
        <taxon>Myxiniformes</taxon>
        <taxon>Myxinidae</taxon>
        <taxon>Eptatretinae</taxon>
        <taxon>Eptatretus</taxon>
    </lineage>
</organism>
<dbReference type="SMART" id="SM00591">
    <property type="entry name" value="RWD"/>
    <property type="match status" value="1"/>
</dbReference>
<keyword evidence="2" id="KW-0479">Metal-binding</keyword>
<accession>A0A8C4QT89</accession>
<keyword evidence="4" id="KW-0862">Zinc</keyword>
<dbReference type="InterPro" id="IPR039133">
    <property type="entry name" value="RNF25"/>
</dbReference>
<dbReference type="Gene3D" id="3.30.40.10">
    <property type="entry name" value="Zinc/RING finger domain, C3HC4 (zinc finger)"/>
    <property type="match status" value="1"/>
</dbReference>
<evidence type="ECO:0000256" key="5">
    <source>
        <dbReference type="ARBA" id="ARBA00053748"/>
    </source>
</evidence>
<evidence type="ECO:0000256" key="6">
    <source>
        <dbReference type="SAM" id="MobiDB-lite"/>
    </source>
</evidence>
<evidence type="ECO:0000313" key="9">
    <source>
        <dbReference type="Proteomes" id="UP000694388"/>
    </source>
</evidence>
<dbReference type="SMART" id="SM00184">
    <property type="entry name" value="RING"/>
    <property type="match status" value="1"/>
</dbReference>
<evidence type="ECO:0000313" key="8">
    <source>
        <dbReference type="Ensembl" id="ENSEBUP00000020200.1"/>
    </source>
</evidence>
<dbReference type="InterPro" id="IPR013083">
    <property type="entry name" value="Znf_RING/FYVE/PHD"/>
</dbReference>
<dbReference type="PROSITE" id="PS50908">
    <property type="entry name" value="RWD"/>
    <property type="match status" value="1"/>
</dbReference>
<feature type="region of interest" description="Disordered" evidence="6">
    <location>
        <begin position="372"/>
        <end position="437"/>
    </location>
</feature>
<sequence>MVLFVARCFVTELEALQAIFLDDLQVSYDADRPNPWHLQLPLHPATGGDSSSSLVCLTLSLRLPPSYPAVPPEICIVSARGLSDSRLDRMQRTLQMLASSRLGSEMLFEIFDTAKELLTENNFPCCHCAICLCDIQPSDKLFRTLCYHYYHKCCLSRYLVHTRSQHEERDATVASRGISERQQKEPFQAHQLSSDWQQGPIQVLCPVCRETLTIDPASLSTGPLYTETQDELNDLSGNTEKDDEEWAASLLTWRQQQQRFRVLFDEQKNKEGHVDPAENPFVLTVVLNSPQSSEQHPEEPEHPEPKTFAPHIPDWRNVTVHQQMCSIPKPGSGSTVGPSGHALTKKSMIFFCWVEAGGGDKVRDGGIYMAGAGGRDKAGAGGRDKAGVGGGGVGGKDKAGVGGRDKAGAGGRDKAEAGGRGKSGDRDKAGAGGRGKVGVTGGAGEVGDIAVGRHLALRTRSRSVFPQCSKRHYQLLSFSFVVF</sequence>
<dbReference type="GO" id="GO:0009893">
    <property type="term" value="P:positive regulation of metabolic process"/>
    <property type="evidence" value="ECO:0007669"/>
    <property type="project" value="UniProtKB-ARBA"/>
</dbReference>
<dbReference type="InterPro" id="IPR001841">
    <property type="entry name" value="Znf_RING"/>
</dbReference>
<dbReference type="Ensembl" id="ENSEBUT00000020776.1">
    <property type="protein sequence ID" value="ENSEBUP00000020200.1"/>
    <property type="gene ID" value="ENSEBUG00000012499.1"/>
</dbReference>
<protein>
    <recommendedName>
        <fullName evidence="1">RWD domain-containing protein 3</fullName>
    </recommendedName>
</protein>
<dbReference type="InterPro" id="IPR006575">
    <property type="entry name" value="RWD_dom"/>
</dbReference>
<dbReference type="GeneTree" id="ENSGT00390000001557"/>
<evidence type="ECO:0000256" key="4">
    <source>
        <dbReference type="ARBA" id="ARBA00022833"/>
    </source>
</evidence>
<dbReference type="SUPFAM" id="SSF57850">
    <property type="entry name" value="RING/U-box"/>
    <property type="match status" value="1"/>
</dbReference>
<comment type="function">
    <text evidence="5">Enhancer of SUMO conjugation. Increases SUMO conjugation to proteins by promoting the: binding of E1 and E2 enzymes, thioester linkage between SUMO and ube2i/ubc9 and transfer of SUMO to specific target proteins which include hif1a, pias, nfkbia, nr3c1 and top1. Has no effect on ubiquitination.</text>
</comment>
<evidence type="ECO:0000256" key="3">
    <source>
        <dbReference type="ARBA" id="ARBA00022771"/>
    </source>
</evidence>
<dbReference type="GO" id="GO:0010468">
    <property type="term" value="P:regulation of gene expression"/>
    <property type="evidence" value="ECO:0007669"/>
    <property type="project" value="UniProtKB-ARBA"/>
</dbReference>
<dbReference type="SUPFAM" id="SSF54495">
    <property type="entry name" value="UBC-like"/>
    <property type="match status" value="1"/>
</dbReference>
<evidence type="ECO:0000256" key="1">
    <source>
        <dbReference type="ARBA" id="ARBA00015444"/>
    </source>
</evidence>
<feature type="compositionally biased region" description="Basic and acidic residues" evidence="6">
    <location>
        <begin position="374"/>
        <end position="386"/>
    </location>
</feature>
<dbReference type="PANTHER" id="PTHR13198:SF4">
    <property type="entry name" value="E3 UBIQUITIN-PROTEIN LIGASE RNF25"/>
    <property type="match status" value="1"/>
</dbReference>
<reference evidence="8" key="1">
    <citation type="submission" date="2025-08" db="UniProtKB">
        <authorList>
            <consortium name="Ensembl"/>
        </authorList>
    </citation>
    <scope>IDENTIFICATION</scope>
</reference>
<feature type="compositionally biased region" description="Basic and acidic residues" evidence="6">
    <location>
        <begin position="395"/>
        <end position="429"/>
    </location>
</feature>
<feature type="region of interest" description="Disordered" evidence="6">
    <location>
        <begin position="290"/>
        <end position="312"/>
    </location>
</feature>
<name>A0A8C4QT89_EPTBU</name>
<dbReference type="GO" id="GO:0016567">
    <property type="term" value="P:protein ubiquitination"/>
    <property type="evidence" value="ECO:0007669"/>
    <property type="project" value="TreeGrafter"/>
</dbReference>
<dbReference type="Proteomes" id="UP000694388">
    <property type="component" value="Unplaced"/>
</dbReference>
<dbReference type="GO" id="GO:0061630">
    <property type="term" value="F:ubiquitin protein ligase activity"/>
    <property type="evidence" value="ECO:0007669"/>
    <property type="project" value="InterPro"/>
</dbReference>
<keyword evidence="9" id="KW-1185">Reference proteome</keyword>
<dbReference type="InterPro" id="IPR016135">
    <property type="entry name" value="UBQ-conjugating_enzyme/RWD"/>
</dbReference>
<dbReference type="GO" id="GO:0005634">
    <property type="term" value="C:nucleus"/>
    <property type="evidence" value="ECO:0007669"/>
    <property type="project" value="TreeGrafter"/>
</dbReference>
<evidence type="ECO:0000256" key="2">
    <source>
        <dbReference type="ARBA" id="ARBA00022723"/>
    </source>
</evidence>
<dbReference type="GO" id="GO:0051246">
    <property type="term" value="P:regulation of protein metabolic process"/>
    <property type="evidence" value="ECO:0007669"/>
    <property type="project" value="UniProtKB-ARBA"/>
</dbReference>
<dbReference type="Gene3D" id="3.10.110.10">
    <property type="entry name" value="Ubiquitin Conjugating Enzyme"/>
    <property type="match status" value="1"/>
</dbReference>
<proteinExistence type="predicted"/>
<dbReference type="GO" id="GO:0008270">
    <property type="term" value="F:zinc ion binding"/>
    <property type="evidence" value="ECO:0007669"/>
    <property type="project" value="UniProtKB-KW"/>
</dbReference>
<reference evidence="8" key="2">
    <citation type="submission" date="2025-09" db="UniProtKB">
        <authorList>
            <consortium name="Ensembl"/>
        </authorList>
    </citation>
    <scope>IDENTIFICATION</scope>
</reference>
<feature type="domain" description="RWD" evidence="7">
    <location>
        <begin position="11"/>
        <end position="121"/>
    </location>
</feature>
<dbReference type="CDD" id="cd23818">
    <property type="entry name" value="RWD_RNF25"/>
    <property type="match status" value="1"/>
</dbReference>
<dbReference type="FunFam" id="3.10.110.10:FF:000050">
    <property type="entry name" value="eIF-2-alpha kinase GCN2"/>
    <property type="match status" value="1"/>
</dbReference>
<dbReference type="GO" id="GO:0033554">
    <property type="term" value="P:cellular response to stress"/>
    <property type="evidence" value="ECO:0007669"/>
    <property type="project" value="UniProtKB-ARBA"/>
</dbReference>